<reference evidence="1 2" key="1">
    <citation type="submission" date="2019-10" db="EMBL/GenBank/DDBJ databases">
        <authorList>
            <person name="Karimi E."/>
        </authorList>
    </citation>
    <scope>NUCLEOTIDE SEQUENCE [LARGE SCALE GENOMIC DNA]</scope>
    <source>
        <strain evidence="1">Bacillus sp. 71</strain>
    </source>
</reference>
<evidence type="ECO:0000313" key="1">
    <source>
        <dbReference type="EMBL" id="VXC79767.1"/>
    </source>
</evidence>
<dbReference type="EMBL" id="CABWMC010000032">
    <property type="protein sequence ID" value="VXC79767.1"/>
    <property type="molecule type" value="Genomic_DNA"/>
</dbReference>
<accession>A0A654BGW2</accession>
<gene>
    <name evidence="1" type="ORF">BACI71_70461</name>
</gene>
<name>A0A654BGW2_BACMY</name>
<dbReference type="Proteomes" id="UP000437562">
    <property type="component" value="Unassembled WGS sequence"/>
</dbReference>
<protein>
    <submittedName>
        <fullName evidence="1">Uncharacterized protein</fullName>
    </submittedName>
</protein>
<sequence length="140" mass="15780">MVHKKGLTTIEVDGVYYKAKYCRKCNALKVLEEFEESRSGIGGRKGICNACANGFENNRLVANGFRRLTTVELKKAEEKARNILLIGGDIVTLECEGISVSIRRCPECRYMRSVVDYIEGLDVCNDCMALRMIRGTHRLI</sequence>
<dbReference type="AlphaFoldDB" id="A0A654BGW2"/>
<evidence type="ECO:0000313" key="2">
    <source>
        <dbReference type="Proteomes" id="UP000437562"/>
    </source>
</evidence>
<proteinExistence type="predicted"/>
<organism evidence="1 2">
    <name type="scientific">Bacillus mycoides</name>
    <dbReference type="NCBI Taxonomy" id="1405"/>
    <lineage>
        <taxon>Bacteria</taxon>
        <taxon>Bacillati</taxon>
        <taxon>Bacillota</taxon>
        <taxon>Bacilli</taxon>
        <taxon>Bacillales</taxon>
        <taxon>Bacillaceae</taxon>
        <taxon>Bacillus</taxon>
        <taxon>Bacillus cereus group</taxon>
    </lineage>
</organism>